<dbReference type="EMBL" id="CDPU01000001">
    <property type="protein sequence ID" value="CEO44874.1"/>
    <property type="molecule type" value="Genomic_DNA"/>
</dbReference>
<comment type="similarity">
    <text evidence="1">Belongs to the tpcK family.</text>
</comment>
<dbReference type="InterPro" id="IPR011008">
    <property type="entry name" value="Dimeric_a/b-barrel"/>
</dbReference>
<feature type="domain" description="EthD" evidence="2">
    <location>
        <begin position="31"/>
        <end position="127"/>
    </location>
</feature>
<dbReference type="Pfam" id="PF07110">
    <property type="entry name" value="EthD"/>
    <property type="match status" value="1"/>
</dbReference>
<organism evidence="3">
    <name type="scientific">Bionectria ochroleuca</name>
    <name type="common">Gliocladium roseum</name>
    <dbReference type="NCBI Taxonomy" id="29856"/>
    <lineage>
        <taxon>Eukaryota</taxon>
        <taxon>Fungi</taxon>
        <taxon>Dikarya</taxon>
        <taxon>Ascomycota</taxon>
        <taxon>Pezizomycotina</taxon>
        <taxon>Sordariomycetes</taxon>
        <taxon>Hypocreomycetidae</taxon>
        <taxon>Hypocreales</taxon>
        <taxon>Bionectriaceae</taxon>
        <taxon>Clonostachys</taxon>
    </lineage>
</organism>
<reference evidence="3" key="1">
    <citation type="submission" date="2015-01" db="EMBL/GenBank/DDBJ databases">
        <authorList>
            <person name="Durling Mikael"/>
        </authorList>
    </citation>
    <scope>NUCLEOTIDE SEQUENCE</scope>
</reference>
<protein>
    <recommendedName>
        <fullName evidence="2">EthD domain-containing protein</fullName>
    </recommendedName>
</protein>
<gene>
    <name evidence="3" type="ORF">BN869_000000929_1</name>
</gene>
<dbReference type="InterPro" id="IPR009799">
    <property type="entry name" value="EthD_dom"/>
</dbReference>
<dbReference type="SUPFAM" id="SSF54909">
    <property type="entry name" value="Dimeric alpha+beta barrel"/>
    <property type="match status" value="1"/>
</dbReference>
<name>A0A0B7JJM7_BIOOC</name>
<evidence type="ECO:0000313" key="3">
    <source>
        <dbReference type="EMBL" id="CEO44874.1"/>
    </source>
</evidence>
<dbReference type="Gene3D" id="3.30.70.100">
    <property type="match status" value="1"/>
</dbReference>
<proteinExistence type="inferred from homology"/>
<sequence>MMMAYSDEIPAKLEGDEENQFLCLTILGYRKPGLSEEEYRKHMTKITGPMTQDLMVKYGVKRWTMIHNTSQTRQMMEQFLDPQMVNVADYDCFSQVIFGSTDDYKRLKADPWYKEHLSHDHNNFADTKKSKMTIGWVTEFVRDGQVVNINRSS</sequence>
<evidence type="ECO:0000259" key="2">
    <source>
        <dbReference type="Pfam" id="PF07110"/>
    </source>
</evidence>
<accession>A0A0B7JJM7</accession>
<evidence type="ECO:0000256" key="1">
    <source>
        <dbReference type="ARBA" id="ARBA00005986"/>
    </source>
</evidence>
<dbReference type="AlphaFoldDB" id="A0A0B7JJM7"/>
<dbReference type="GO" id="GO:0016491">
    <property type="term" value="F:oxidoreductase activity"/>
    <property type="evidence" value="ECO:0007669"/>
    <property type="project" value="InterPro"/>
</dbReference>